<dbReference type="Proteomes" id="UP000694428">
    <property type="component" value="Unplaced"/>
</dbReference>
<evidence type="ECO:0000313" key="2">
    <source>
        <dbReference type="Proteomes" id="UP000694428"/>
    </source>
</evidence>
<sequence>ITATPAPRTTVHIPPCLPGTCTRQAAGWRCLMLGAAALGSVGSSPGQECSGDAVPCAGLSHGAAEQHSPPAPC</sequence>
<name>A0A8C9FRE9_PAVCR</name>
<protein>
    <submittedName>
        <fullName evidence="1">Uncharacterized protein</fullName>
    </submittedName>
</protein>
<dbReference type="Ensembl" id="ENSPSTT00000018852.1">
    <property type="protein sequence ID" value="ENSPSTP00000017987.1"/>
    <property type="gene ID" value="ENSPSTG00000012886.1"/>
</dbReference>
<keyword evidence="2" id="KW-1185">Reference proteome</keyword>
<dbReference type="AlphaFoldDB" id="A0A8C9FRE9"/>
<evidence type="ECO:0000313" key="1">
    <source>
        <dbReference type="Ensembl" id="ENSPSTP00000017987.1"/>
    </source>
</evidence>
<accession>A0A8C9FRE9</accession>
<organism evidence="1 2">
    <name type="scientific">Pavo cristatus</name>
    <name type="common">Indian peafowl</name>
    <name type="synonym">Blue peafowl</name>
    <dbReference type="NCBI Taxonomy" id="9049"/>
    <lineage>
        <taxon>Eukaryota</taxon>
        <taxon>Metazoa</taxon>
        <taxon>Chordata</taxon>
        <taxon>Craniata</taxon>
        <taxon>Vertebrata</taxon>
        <taxon>Euteleostomi</taxon>
        <taxon>Archelosauria</taxon>
        <taxon>Archosauria</taxon>
        <taxon>Dinosauria</taxon>
        <taxon>Saurischia</taxon>
        <taxon>Theropoda</taxon>
        <taxon>Coelurosauria</taxon>
        <taxon>Aves</taxon>
        <taxon>Neognathae</taxon>
        <taxon>Galloanserae</taxon>
        <taxon>Galliformes</taxon>
        <taxon>Phasianidae</taxon>
        <taxon>Phasianinae</taxon>
        <taxon>Pavo</taxon>
    </lineage>
</organism>
<reference evidence="1" key="2">
    <citation type="submission" date="2025-09" db="UniProtKB">
        <authorList>
            <consortium name="Ensembl"/>
        </authorList>
    </citation>
    <scope>IDENTIFICATION</scope>
</reference>
<proteinExistence type="predicted"/>
<reference evidence="1" key="1">
    <citation type="submission" date="2025-08" db="UniProtKB">
        <authorList>
            <consortium name="Ensembl"/>
        </authorList>
    </citation>
    <scope>IDENTIFICATION</scope>
</reference>